<accession>M4B4V3</accession>
<reference evidence="2" key="2">
    <citation type="submission" date="2015-06" db="UniProtKB">
        <authorList>
            <consortium name="EnsemblProtists"/>
        </authorList>
    </citation>
    <scope>IDENTIFICATION</scope>
    <source>
        <strain evidence="2">Emoy2</strain>
    </source>
</reference>
<evidence type="ECO:0000313" key="2">
    <source>
        <dbReference type="EnsemblProtists" id="HpaP801303"/>
    </source>
</evidence>
<name>M4B4V3_HYAAE</name>
<reference evidence="3" key="1">
    <citation type="journal article" date="2010" name="Science">
        <title>Signatures of adaptation to obligate biotrophy in the Hyaloperonospora arabidopsidis genome.</title>
        <authorList>
            <person name="Baxter L."/>
            <person name="Tripathy S."/>
            <person name="Ishaque N."/>
            <person name="Boot N."/>
            <person name="Cabral A."/>
            <person name="Kemen E."/>
            <person name="Thines M."/>
            <person name="Ah-Fong A."/>
            <person name="Anderson R."/>
            <person name="Badejoko W."/>
            <person name="Bittner-Eddy P."/>
            <person name="Boore J.L."/>
            <person name="Chibucos M.C."/>
            <person name="Coates M."/>
            <person name="Dehal P."/>
            <person name="Delehaunty K."/>
            <person name="Dong S."/>
            <person name="Downton P."/>
            <person name="Dumas B."/>
            <person name="Fabro G."/>
            <person name="Fronick C."/>
            <person name="Fuerstenberg S.I."/>
            <person name="Fulton L."/>
            <person name="Gaulin E."/>
            <person name="Govers F."/>
            <person name="Hughes L."/>
            <person name="Humphray S."/>
            <person name="Jiang R.H."/>
            <person name="Judelson H."/>
            <person name="Kamoun S."/>
            <person name="Kyung K."/>
            <person name="Meijer H."/>
            <person name="Minx P."/>
            <person name="Morris P."/>
            <person name="Nelson J."/>
            <person name="Phuntumart V."/>
            <person name="Qutob D."/>
            <person name="Rehmany A."/>
            <person name="Rougon-Cardoso A."/>
            <person name="Ryden P."/>
            <person name="Torto-Alalibo T."/>
            <person name="Studholme D."/>
            <person name="Wang Y."/>
            <person name="Win J."/>
            <person name="Wood J."/>
            <person name="Clifton S.W."/>
            <person name="Rogers J."/>
            <person name="Van den Ackerveken G."/>
            <person name="Jones J.D."/>
            <person name="McDowell J.M."/>
            <person name="Beynon J."/>
            <person name="Tyler B.M."/>
        </authorList>
    </citation>
    <scope>NUCLEOTIDE SEQUENCE [LARGE SCALE GENOMIC DNA]</scope>
    <source>
        <strain evidence="3">Emoy2</strain>
    </source>
</reference>
<dbReference type="EMBL" id="JH598325">
    <property type="status" value="NOT_ANNOTATED_CDS"/>
    <property type="molecule type" value="Genomic_DNA"/>
</dbReference>
<sequence length="54" mass="5961">MHCSQVAKVAGRRRTGGERKSFERLRTEETVEVTRTCAKERGGAAGLSRRLVDG</sequence>
<dbReference type="HOGENOM" id="CLU_3054462_0_0_1"/>
<organism evidence="2 3">
    <name type="scientific">Hyaloperonospora arabidopsidis (strain Emoy2)</name>
    <name type="common">Downy mildew agent</name>
    <name type="synonym">Peronospora arabidopsidis</name>
    <dbReference type="NCBI Taxonomy" id="559515"/>
    <lineage>
        <taxon>Eukaryota</taxon>
        <taxon>Sar</taxon>
        <taxon>Stramenopiles</taxon>
        <taxon>Oomycota</taxon>
        <taxon>Peronosporomycetes</taxon>
        <taxon>Peronosporales</taxon>
        <taxon>Peronosporaceae</taxon>
        <taxon>Hyaloperonospora</taxon>
    </lineage>
</organism>
<keyword evidence="3" id="KW-1185">Reference proteome</keyword>
<dbReference type="Proteomes" id="UP000011713">
    <property type="component" value="Unassembled WGS sequence"/>
</dbReference>
<dbReference type="InParanoid" id="M4B4V3"/>
<feature type="region of interest" description="Disordered" evidence="1">
    <location>
        <begin position="1"/>
        <end position="23"/>
    </location>
</feature>
<dbReference type="AlphaFoldDB" id="M4B4V3"/>
<dbReference type="EnsemblProtists" id="HpaT801303">
    <property type="protein sequence ID" value="HpaP801303"/>
    <property type="gene ID" value="HpaG801303"/>
</dbReference>
<evidence type="ECO:0000313" key="3">
    <source>
        <dbReference type="Proteomes" id="UP000011713"/>
    </source>
</evidence>
<evidence type="ECO:0000256" key="1">
    <source>
        <dbReference type="SAM" id="MobiDB-lite"/>
    </source>
</evidence>
<dbReference type="VEuPathDB" id="FungiDB:HpaG801303"/>
<protein>
    <submittedName>
        <fullName evidence="2">Uncharacterized protein</fullName>
    </submittedName>
</protein>
<proteinExistence type="predicted"/>